<accession>Q02AD3</accession>
<dbReference type="SFLD" id="SFLDS00003">
    <property type="entry name" value="Haloacid_Dehalogenase"/>
    <property type="match status" value="1"/>
</dbReference>
<dbReference type="InterPro" id="IPR023198">
    <property type="entry name" value="PGP-like_dom2"/>
</dbReference>
<protein>
    <submittedName>
        <fullName evidence="1">HAD-superfamily hydrolase, subfamily IA, variant 3</fullName>
    </submittedName>
</protein>
<dbReference type="PANTHER" id="PTHR43481:SF4">
    <property type="entry name" value="GLYCEROL-1-PHOSPHATE PHOSPHOHYDROLASE 1-RELATED"/>
    <property type="match status" value="1"/>
</dbReference>
<dbReference type="eggNOG" id="COG0637">
    <property type="taxonomic scope" value="Bacteria"/>
</dbReference>
<dbReference type="SFLD" id="SFLDG01129">
    <property type="entry name" value="C1.5:_HAD__Beta-PGM__Phosphata"/>
    <property type="match status" value="1"/>
</dbReference>
<evidence type="ECO:0000313" key="1">
    <source>
        <dbReference type="EMBL" id="ABJ81989.1"/>
    </source>
</evidence>
<keyword evidence="1" id="KW-0378">Hydrolase</keyword>
<sequence>MSDPQAIFFDFDGVLLDTEPVHWACWADRLATLDVTLTWEYYRDCCIGIDDRVMLRNIACEAKPARDWETLWALYPAKKKLFQVRMTTPPFEAALVDLLPELRRTHRLAVVSSSSCSEIEPLLISAGIRGHFETIVGGDDVQRHKPAPDPYLLAAERLGVSHALVLEDSEAGLASGRAAGFEVLRVGHPSEVVGLLRRRLSGSGTSA</sequence>
<dbReference type="EMBL" id="CP000473">
    <property type="protein sequence ID" value="ABJ81989.1"/>
    <property type="molecule type" value="Genomic_DNA"/>
</dbReference>
<reference evidence="1" key="1">
    <citation type="submission" date="2006-10" db="EMBL/GenBank/DDBJ databases">
        <title>Complete sequence of Solibacter usitatus Ellin6076.</title>
        <authorList>
            <consortium name="US DOE Joint Genome Institute"/>
            <person name="Copeland A."/>
            <person name="Lucas S."/>
            <person name="Lapidus A."/>
            <person name="Barry K."/>
            <person name="Detter J.C."/>
            <person name="Glavina del Rio T."/>
            <person name="Hammon N."/>
            <person name="Israni S."/>
            <person name="Dalin E."/>
            <person name="Tice H."/>
            <person name="Pitluck S."/>
            <person name="Thompson L.S."/>
            <person name="Brettin T."/>
            <person name="Bruce D."/>
            <person name="Han C."/>
            <person name="Tapia R."/>
            <person name="Gilna P."/>
            <person name="Schmutz J."/>
            <person name="Larimer F."/>
            <person name="Land M."/>
            <person name="Hauser L."/>
            <person name="Kyrpides N."/>
            <person name="Mikhailova N."/>
            <person name="Janssen P.H."/>
            <person name="Kuske C.R."/>
            <person name="Richardson P."/>
        </authorList>
    </citation>
    <scope>NUCLEOTIDE SEQUENCE</scope>
    <source>
        <strain evidence="1">Ellin6076</strain>
    </source>
</reference>
<dbReference type="KEGG" id="sus:Acid_0991"/>
<dbReference type="InterPro" id="IPR023214">
    <property type="entry name" value="HAD_sf"/>
</dbReference>
<dbReference type="InParanoid" id="Q02AD3"/>
<name>Q02AD3_SOLUE</name>
<dbReference type="PANTHER" id="PTHR43481">
    <property type="entry name" value="FRUCTOSE-1-PHOSPHATE PHOSPHATASE"/>
    <property type="match status" value="1"/>
</dbReference>
<organism evidence="1">
    <name type="scientific">Solibacter usitatus (strain Ellin6076)</name>
    <dbReference type="NCBI Taxonomy" id="234267"/>
    <lineage>
        <taxon>Bacteria</taxon>
        <taxon>Pseudomonadati</taxon>
        <taxon>Acidobacteriota</taxon>
        <taxon>Terriglobia</taxon>
        <taxon>Bryobacterales</taxon>
        <taxon>Solibacteraceae</taxon>
        <taxon>Candidatus Solibacter</taxon>
    </lineage>
</organism>
<dbReference type="GO" id="GO:0050308">
    <property type="term" value="F:sugar-phosphatase activity"/>
    <property type="evidence" value="ECO:0007669"/>
    <property type="project" value="TreeGrafter"/>
</dbReference>
<dbReference type="OrthoDB" id="9797743at2"/>
<dbReference type="Gene3D" id="3.40.50.1000">
    <property type="entry name" value="HAD superfamily/HAD-like"/>
    <property type="match status" value="1"/>
</dbReference>
<gene>
    <name evidence="1" type="ordered locus">Acid_0991</name>
</gene>
<dbReference type="NCBIfam" id="TIGR01549">
    <property type="entry name" value="HAD-SF-IA-v1"/>
    <property type="match status" value="1"/>
</dbReference>
<dbReference type="CDD" id="cd07505">
    <property type="entry name" value="HAD_BPGM-like"/>
    <property type="match status" value="1"/>
</dbReference>
<dbReference type="Gene3D" id="1.10.150.240">
    <property type="entry name" value="Putative phosphatase, domain 2"/>
    <property type="match status" value="1"/>
</dbReference>
<proteinExistence type="predicted"/>
<dbReference type="InterPro" id="IPR051806">
    <property type="entry name" value="HAD-like_SPP"/>
</dbReference>
<dbReference type="STRING" id="234267.Acid_0991"/>
<dbReference type="Pfam" id="PF13419">
    <property type="entry name" value="HAD_2"/>
    <property type="match status" value="1"/>
</dbReference>
<dbReference type="SUPFAM" id="SSF56784">
    <property type="entry name" value="HAD-like"/>
    <property type="match status" value="1"/>
</dbReference>
<dbReference type="InterPro" id="IPR006439">
    <property type="entry name" value="HAD-SF_hydro_IA"/>
</dbReference>
<dbReference type="NCBIfam" id="TIGR01509">
    <property type="entry name" value="HAD-SF-IA-v3"/>
    <property type="match status" value="1"/>
</dbReference>
<dbReference type="AlphaFoldDB" id="Q02AD3"/>
<dbReference type="InterPro" id="IPR036412">
    <property type="entry name" value="HAD-like_sf"/>
</dbReference>
<dbReference type="HOGENOM" id="CLU_045011_13_3_0"/>
<dbReference type="InterPro" id="IPR041492">
    <property type="entry name" value="HAD_2"/>
</dbReference>